<comment type="caution">
    <text evidence="4">The sequence shown here is derived from an EMBL/GenBank/DDBJ whole genome shotgun (WGS) entry which is preliminary data.</text>
</comment>
<accession>A0A1E5KWY5</accession>
<reference evidence="4 5" key="1">
    <citation type="submission" date="2016-09" db="EMBL/GenBank/DDBJ databases">
        <authorList>
            <person name="Capua I."/>
            <person name="De Benedictis P."/>
            <person name="Joannis T."/>
            <person name="Lombin L.H."/>
            <person name="Cattoli G."/>
        </authorList>
    </citation>
    <scope>NUCLEOTIDE SEQUENCE [LARGE SCALE GENOMIC DNA]</scope>
    <source>
        <strain evidence="4 5">LMG 25899</strain>
    </source>
</reference>
<dbReference type="STRING" id="762845.BCR26_02775"/>
<feature type="region of interest" description="Disordered" evidence="1">
    <location>
        <begin position="39"/>
        <end position="58"/>
    </location>
</feature>
<gene>
    <name evidence="4" type="ORF">BCR26_02775</name>
</gene>
<keyword evidence="2" id="KW-0732">Signal</keyword>
<dbReference type="AlphaFoldDB" id="A0A1E5KWY5"/>
<feature type="chain" id="PRO_5009180530" description="WxL domain-containing protein" evidence="2">
    <location>
        <begin position="26"/>
        <end position="210"/>
    </location>
</feature>
<evidence type="ECO:0000256" key="1">
    <source>
        <dbReference type="SAM" id="MobiDB-lite"/>
    </source>
</evidence>
<protein>
    <recommendedName>
        <fullName evidence="3">WxL domain-containing protein</fullName>
    </recommendedName>
</protein>
<organism evidence="4 5">
    <name type="scientific">Enterococcus rivorum</name>
    <dbReference type="NCBI Taxonomy" id="762845"/>
    <lineage>
        <taxon>Bacteria</taxon>
        <taxon>Bacillati</taxon>
        <taxon>Bacillota</taxon>
        <taxon>Bacilli</taxon>
        <taxon>Lactobacillales</taxon>
        <taxon>Enterococcaceae</taxon>
        <taxon>Enterococcus</taxon>
    </lineage>
</organism>
<feature type="domain" description="WxL" evidence="3">
    <location>
        <begin position="27"/>
        <end position="208"/>
    </location>
</feature>
<evidence type="ECO:0000313" key="4">
    <source>
        <dbReference type="EMBL" id="OEH82372.1"/>
    </source>
</evidence>
<evidence type="ECO:0000256" key="2">
    <source>
        <dbReference type="SAM" id="SignalP"/>
    </source>
</evidence>
<dbReference type="Pfam" id="PF13731">
    <property type="entry name" value="WxL"/>
    <property type="match status" value="1"/>
</dbReference>
<sequence length="210" mass="22159">MMKKTIIGFTLLSALLVSGSQSVFAVESTSKGNILLTTDETATPPVEPGEEPDDGTTTGMTGSLTIDYVPNFNFVQAQGGLSGTFSDTKTKNVQVTDKRGTGSGWNLDVSITPFKDSDKVIKGATITLPGTAEKGNQVNTSEAITTQENSNIMVNSDVSTPINIAMAGKNEGMGTWLVKFQNASMDIPEGNVLGNYSSTFTWTLSSTPIE</sequence>
<name>A0A1E5KWY5_9ENTE</name>
<dbReference type="Proteomes" id="UP000095256">
    <property type="component" value="Unassembled WGS sequence"/>
</dbReference>
<evidence type="ECO:0000259" key="3">
    <source>
        <dbReference type="Pfam" id="PF13731"/>
    </source>
</evidence>
<keyword evidence="5" id="KW-1185">Reference proteome</keyword>
<evidence type="ECO:0000313" key="5">
    <source>
        <dbReference type="Proteomes" id="UP000095256"/>
    </source>
</evidence>
<feature type="signal peptide" evidence="2">
    <location>
        <begin position="1"/>
        <end position="25"/>
    </location>
</feature>
<dbReference type="EMBL" id="MIEK01000023">
    <property type="protein sequence ID" value="OEH82372.1"/>
    <property type="molecule type" value="Genomic_DNA"/>
</dbReference>
<dbReference type="InterPro" id="IPR027994">
    <property type="entry name" value="WxL_dom"/>
</dbReference>
<proteinExistence type="predicted"/>